<accession>A0A3L7J8S1</accession>
<evidence type="ECO:0000256" key="1">
    <source>
        <dbReference type="SAM" id="MobiDB-lite"/>
    </source>
</evidence>
<dbReference type="EMBL" id="RCWN01000001">
    <property type="protein sequence ID" value="RLQ87016.1"/>
    <property type="molecule type" value="Genomic_DNA"/>
</dbReference>
<proteinExistence type="predicted"/>
<comment type="caution">
    <text evidence="2">The sequence shown here is derived from an EMBL/GenBank/DDBJ whole genome shotgun (WGS) entry which is preliminary data.</text>
</comment>
<dbReference type="Proteomes" id="UP000281094">
    <property type="component" value="Unassembled WGS sequence"/>
</dbReference>
<reference evidence="2 3" key="1">
    <citation type="submission" date="2018-10" db="EMBL/GenBank/DDBJ databases">
        <title>Notoacmeibacter sp. M2BS9Y-3-1, whole genome shotgun sequence.</title>
        <authorList>
            <person name="Tuo L."/>
        </authorList>
    </citation>
    <scope>NUCLEOTIDE SEQUENCE [LARGE SCALE GENOMIC DNA]</scope>
    <source>
        <strain evidence="2 3">M2BS9Y-3-1</strain>
    </source>
</reference>
<feature type="region of interest" description="Disordered" evidence="1">
    <location>
        <begin position="1"/>
        <end position="60"/>
    </location>
</feature>
<sequence>MATTTDEETFQKDGSRIDGPRFLMVRGGKEFCSGPNKKSKRPWGSSGDTRITQGKSEVEQ</sequence>
<name>A0A3L7J8S1_9HYPH</name>
<evidence type="ECO:0000313" key="2">
    <source>
        <dbReference type="EMBL" id="RLQ87016.1"/>
    </source>
</evidence>
<protein>
    <submittedName>
        <fullName evidence="2">Uncharacterized protein</fullName>
    </submittedName>
</protein>
<gene>
    <name evidence="2" type="ORF">D8780_01125</name>
</gene>
<keyword evidence="3" id="KW-1185">Reference proteome</keyword>
<dbReference type="AlphaFoldDB" id="A0A3L7J8S1"/>
<feature type="compositionally biased region" description="Basic and acidic residues" evidence="1">
    <location>
        <begin position="9"/>
        <end position="19"/>
    </location>
</feature>
<organism evidence="2 3">
    <name type="scientific">Notoacmeibacter ruber</name>
    <dbReference type="NCBI Taxonomy" id="2670375"/>
    <lineage>
        <taxon>Bacteria</taxon>
        <taxon>Pseudomonadati</taxon>
        <taxon>Pseudomonadota</taxon>
        <taxon>Alphaproteobacteria</taxon>
        <taxon>Hyphomicrobiales</taxon>
        <taxon>Notoacmeibacteraceae</taxon>
        <taxon>Notoacmeibacter</taxon>
    </lineage>
</organism>
<feature type="compositionally biased region" description="Polar residues" evidence="1">
    <location>
        <begin position="46"/>
        <end position="60"/>
    </location>
</feature>
<evidence type="ECO:0000313" key="3">
    <source>
        <dbReference type="Proteomes" id="UP000281094"/>
    </source>
</evidence>